<sequence>MNDFVGVLTSSEVENLNKSINTIENQTGVQFAIVLIDKLPPEYEIEDYALLIGRKWHIGKNKNGLVYVAAISQRKQRLEVARNLEDVLTEDKCLEIMNAIKPHFKKADYNAGLAAMIEQVQSQLNVTPQRAASVTSADVKADTKGEQAASESKTEPLSGFETFLAFLIFLGIPVFAVIYLIYRINKSNRDKEEHRRQYLSNFSPGESSGRYYGGSYGGSRSSSGVGTFLGGAAAGYMAKSLMDKHNEEEEEKKRRDREEQEEDRRRRDEESDNQNRYGNWGSGGSSDSSSSSNSGFSGSGATSDW</sequence>
<evidence type="ECO:0000313" key="5">
    <source>
        <dbReference type="Proteomes" id="UP001500582"/>
    </source>
</evidence>
<dbReference type="Gene3D" id="3.10.310.50">
    <property type="match status" value="1"/>
</dbReference>
<accession>A0ABP8FT92</accession>
<dbReference type="Pfam" id="PF04536">
    <property type="entry name" value="TPM_phosphatase"/>
    <property type="match status" value="1"/>
</dbReference>
<dbReference type="InterPro" id="IPR007621">
    <property type="entry name" value="TPM_dom"/>
</dbReference>
<dbReference type="EMBL" id="BAABFT010000001">
    <property type="protein sequence ID" value="GAA4310557.1"/>
    <property type="molecule type" value="Genomic_DNA"/>
</dbReference>
<keyword evidence="2" id="KW-1133">Transmembrane helix</keyword>
<organism evidence="4 5">
    <name type="scientific">Mucilaginibacter gynuensis</name>
    <dbReference type="NCBI Taxonomy" id="1302236"/>
    <lineage>
        <taxon>Bacteria</taxon>
        <taxon>Pseudomonadati</taxon>
        <taxon>Bacteroidota</taxon>
        <taxon>Sphingobacteriia</taxon>
        <taxon>Sphingobacteriales</taxon>
        <taxon>Sphingobacteriaceae</taxon>
        <taxon>Mucilaginibacter</taxon>
    </lineage>
</organism>
<proteinExistence type="predicted"/>
<feature type="compositionally biased region" description="Low complexity" evidence="1">
    <location>
        <begin position="285"/>
        <end position="305"/>
    </location>
</feature>
<evidence type="ECO:0000256" key="2">
    <source>
        <dbReference type="SAM" id="Phobius"/>
    </source>
</evidence>
<dbReference type="PANTHER" id="PTHR30373:SF2">
    <property type="entry name" value="UPF0603 PROTEIN YGCG"/>
    <property type="match status" value="1"/>
</dbReference>
<gene>
    <name evidence="4" type="ORF">GCM10023149_05280</name>
</gene>
<feature type="domain" description="TPM" evidence="3">
    <location>
        <begin position="2"/>
        <end position="122"/>
    </location>
</feature>
<keyword evidence="5" id="KW-1185">Reference proteome</keyword>
<keyword evidence="2" id="KW-0812">Transmembrane</keyword>
<protein>
    <recommendedName>
        <fullName evidence="3">TPM domain-containing protein</fullName>
    </recommendedName>
</protein>
<dbReference type="PANTHER" id="PTHR30373">
    <property type="entry name" value="UPF0603 PROTEIN YGCG"/>
    <property type="match status" value="1"/>
</dbReference>
<evidence type="ECO:0000256" key="1">
    <source>
        <dbReference type="SAM" id="MobiDB-lite"/>
    </source>
</evidence>
<evidence type="ECO:0000313" key="4">
    <source>
        <dbReference type="EMBL" id="GAA4310557.1"/>
    </source>
</evidence>
<feature type="transmembrane region" description="Helical" evidence="2">
    <location>
        <begin position="163"/>
        <end position="182"/>
    </location>
</feature>
<reference evidence="5" key="1">
    <citation type="journal article" date="2019" name="Int. J. Syst. Evol. Microbiol.">
        <title>The Global Catalogue of Microorganisms (GCM) 10K type strain sequencing project: providing services to taxonomists for standard genome sequencing and annotation.</title>
        <authorList>
            <consortium name="The Broad Institute Genomics Platform"/>
            <consortium name="The Broad Institute Genome Sequencing Center for Infectious Disease"/>
            <person name="Wu L."/>
            <person name="Ma J."/>
        </authorList>
    </citation>
    <scope>NUCLEOTIDE SEQUENCE [LARGE SCALE GENOMIC DNA]</scope>
    <source>
        <strain evidence="5">JCM 17705</strain>
    </source>
</reference>
<keyword evidence="2" id="KW-0472">Membrane</keyword>
<dbReference type="Proteomes" id="UP001500582">
    <property type="component" value="Unassembled WGS sequence"/>
</dbReference>
<name>A0ABP8FT92_9SPHI</name>
<evidence type="ECO:0000259" key="3">
    <source>
        <dbReference type="Pfam" id="PF04536"/>
    </source>
</evidence>
<comment type="caution">
    <text evidence="4">The sequence shown here is derived from an EMBL/GenBank/DDBJ whole genome shotgun (WGS) entry which is preliminary data.</text>
</comment>
<feature type="region of interest" description="Disordered" evidence="1">
    <location>
        <begin position="243"/>
        <end position="305"/>
    </location>
</feature>
<feature type="compositionally biased region" description="Basic and acidic residues" evidence="1">
    <location>
        <begin position="243"/>
        <end position="269"/>
    </location>
</feature>